<evidence type="ECO:0000256" key="1">
    <source>
        <dbReference type="SAM" id="MobiDB-lite"/>
    </source>
</evidence>
<protein>
    <submittedName>
        <fullName evidence="2">(northern house mosquito) hypothetical protein</fullName>
    </submittedName>
</protein>
<reference evidence="2" key="1">
    <citation type="submission" date="2021-05" db="EMBL/GenBank/DDBJ databases">
        <authorList>
            <person name="Alioto T."/>
            <person name="Alioto T."/>
            <person name="Gomez Garrido J."/>
        </authorList>
    </citation>
    <scope>NUCLEOTIDE SEQUENCE</scope>
</reference>
<dbReference type="EMBL" id="HBUE01195176">
    <property type="protein sequence ID" value="CAG6527268.1"/>
    <property type="molecule type" value="Transcribed_RNA"/>
</dbReference>
<organism evidence="2">
    <name type="scientific">Culex pipiens</name>
    <name type="common">House mosquito</name>
    <dbReference type="NCBI Taxonomy" id="7175"/>
    <lineage>
        <taxon>Eukaryota</taxon>
        <taxon>Metazoa</taxon>
        <taxon>Ecdysozoa</taxon>
        <taxon>Arthropoda</taxon>
        <taxon>Hexapoda</taxon>
        <taxon>Insecta</taxon>
        <taxon>Pterygota</taxon>
        <taxon>Neoptera</taxon>
        <taxon>Endopterygota</taxon>
        <taxon>Diptera</taxon>
        <taxon>Nematocera</taxon>
        <taxon>Culicoidea</taxon>
        <taxon>Culicidae</taxon>
        <taxon>Culicinae</taxon>
        <taxon>Culicini</taxon>
        <taxon>Culex</taxon>
        <taxon>Culex</taxon>
    </lineage>
</organism>
<sequence>MLAQNLLAQQQSEILRRMLMKTQWTTQTYSNSSRQVNSRAIRCSKTCSSTPRALFRTTSARYYTSRPSNRPLRTRPFSCLSTPTVRPAQSVGAEPNGCRSEPSAANSMFPGGQTEADLSNSLHHMLHLSQLQGPGLAEFRRLEAQLTSVDLLKCSAFVPFSLLFRERIYFSHPFCSGAREA</sequence>
<dbReference type="AlphaFoldDB" id="A0A8D8H334"/>
<proteinExistence type="predicted"/>
<dbReference type="EMBL" id="HBUE01301169">
    <property type="protein sequence ID" value="CAG6578991.1"/>
    <property type="molecule type" value="Transcribed_RNA"/>
</dbReference>
<name>A0A8D8H334_CULPI</name>
<accession>A0A8D8H334</accession>
<feature type="region of interest" description="Disordered" evidence="1">
    <location>
        <begin position="83"/>
        <end position="104"/>
    </location>
</feature>
<evidence type="ECO:0000313" key="2">
    <source>
        <dbReference type="EMBL" id="CAG6527268.1"/>
    </source>
</evidence>